<evidence type="ECO:0000313" key="1">
    <source>
        <dbReference type="EMBL" id="BBZ24123.1"/>
    </source>
</evidence>
<gene>
    <name evidence="1" type="ORF">MHIB_25410</name>
</gene>
<name>A0A7I7X5J2_9MYCO</name>
<proteinExistence type="predicted"/>
<dbReference type="EMBL" id="AP022609">
    <property type="protein sequence ID" value="BBZ24123.1"/>
    <property type="molecule type" value="Genomic_DNA"/>
</dbReference>
<dbReference type="Proteomes" id="UP000467260">
    <property type="component" value="Chromosome"/>
</dbReference>
<keyword evidence="2" id="KW-1185">Reference proteome</keyword>
<dbReference type="KEGG" id="mhib:MHIB_25410"/>
<organism evidence="1 2">
    <name type="scientific">Mycolicibacter hiberniae</name>
    <dbReference type="NCBI Taxonomy" id="29314"/>
    <lineage>
        <taxon>Bacteria</taxon>
        <taxon>Bacillati</taxon>
        <taxon>Actinomycetota</taxon>
        <taxon>Actinomycetes</taxon>
        <taxon>Mycobacteriales</taxon>
        <taxon>Mycobacteriaceae</taxon>
        <taxon>Mycolicibacter</taxon>
    </lineage>
</organism>
<accession>A0A7I7X5J2</accession>
<dbReference type="AlphaFoldDB" id="A0A7I7X5J2"/>
<evidence type="ECO:0000313" key="2">
    <source>
        <dbReference type="Proteomes" id="UP000467260"/>
    </source>
</evidence>
<protein>
    <submittedName>
        <fullName evidence="1">Uncharacterized protein</fullName>
    </submittedName>
</protein>
<reference evidence="1 2" key="1">
    <citation type="journal article" date="2019" name="Emerg. Microbes Infect.">
        <title>Comprehensive subspecies identification of 175 nontuberculous mycobacteria species based on 7547 genomic profiles.</title>
        <authorList>
            <person name="Matsumoto Y."/>
            <person name="Kinjo T."/>
            <person name="Motooka D."/>
            <person name="Nabeya D."/>
            <person name="Jung N."/>
            <person name="Uechi K."/>
            <person name="Horii T."/>
            <person name="Iida T."/>
            <person name="Fujita J."/>
            <person name="Nakamura S."/>
        </authorList>
    </citation>
    <scope>NUCLEOTIDE SEQUENCE [LARGE SCALE GENOMIC DNA]</scope>
    <source>
        <strain evidence="1 2">JCM 13571</strain>
    </source>
</reference>
<sequence length="275" mass="27237">MAGTAFAGAALLGGTAVAPAISAGISASAQHEVTLTATYPTFSESLQSLLDAVGFGNVGQVLGIFGDDIGAATSLAVLLAALNPDEMSLDTATLGMLSADITALLDDVDFGGNPLGSIPITGLLGGFIGGDGAATELGTLLGYLGLGEFAGLLNIPFTDLSPEMTVAELLEALLGIDATTSLNDLLDQNGMEDATIGGLLGISPEQLAAGWDSFVSSMVVGATLADPDGIGELGDQTLGSLLTALLGTGADPVTDLTTLTDFLGDLGLFEMLGLG</sequence>